<keyword evidence="3" id="KW-1185">Reference proteome</keyword>
<sequence length="87" mass="9291">MLFADSDSEGEYLPFGNDDRPSNYRASPGMGLAGVKVFVVSIEELFLEVEAAGVPADVGRKGEGATLHRRAGIRPTGVRRSGLDNQL</sequence>
<comment type="caution">
    <text evidence="2">The sequence shown here is derived from an EMBL/GenBank/DDBJ whole genome shotgun (WGS) entry which is preliminary data.</text>
</comment>
<evidence type="ECO:0000313" key="3">
    <source>
        <dbReference type="Proteomes" id="UP001558613"/>
    </source>
</evidence>
<dbReference type="Proteomes" id="UP001558613">
    <property type="component" value="Unassembled WGS sequence"/>
</dbReference>
<feature type="compositionally biased region" description="Acidic residues" evidence="1">
    <location>
        <begin position="1"/>
        <end position="10"/>
    </location>
</feature>
<protein>
    <submittedName>
        <fullName evidence="2">Uncharacterized protein</fullName>
    </submittedName>
</protein>
<feature type="region of interest" description="Disordered" evidence="1">
    <location>
        <begin position="1"/>
        <end position="26"/>
    </location>
</feature>
<organism evidence="2 3">
    <name type="scientific">Cirrhinus molitorella</name>
    <name type="common">mud carp</name>
    <dbReference type="NCBI Taxonomy" id="172907"/>
    <lineage>
        <taxon>Eukaryota</taxon>
        <taxon>Metazoa</taxon>
        <taxon>Chordata</taxon>
        <taxon>Craniata</taxon>
        <taxon>Vertebrata</taxon>
        <taxon>Euteleostomi</taxon>
        <taxon>Actinopterygii</taxon>
        <taxon>Neopterygii</taxon>
        <taxon>Teleostei</taxon>
        <taxon>Ostariophysi</taxon>
        <taxon>Cypriniformes</taxon>
        <taxon>Cyprinidae</taxon>
        <taxon>Labeoninae</taxon>
        <taxon>Labeonini</taxon>
        <taxon>Cirrhinus</taxon>
    </lineage>
</organism>
<evidence type="ECO:0000256" key="1">
    <source>
        <dbReference type="SAM" id="MobiDB-lite"/>
    </source>
</evidence>
<feature type="region of interest" description="Disordered" evidence="1">
    <location>
        <begin position="58"/>
        <end position="87"/>
    </location>
</feature>
<evidence type="ECO:0000313" key="2">
    <source>
        <dbReference type="EMBL" id="KAL1248993.1"/>
    </source>
</evidence>
<dbReference type="EMBL" id="JAYMGO010000024">
    <property type="protein sequence ID" value="KAL1248993.1"/>
    <property type="molecule type" value="Genomic_DNA"/>
</dbReference>
<name>A0ABR3L803_9TELE</name>
<reference evidence="2 3" key="1">
    <citation type="submission" date="2023-09" db="EMBL/GenBank/DDBJ databases">
        <authorList>
            <person name="Wang M."/>
        </authorList>
    </citation>
    <scope>NUCLEOTIDE SEQUENCE [LARGE SCALE GENOMIC DNA]</scope>
    <source>
        <strain evidence="2">GT-2023</strain>
        <tissue evidence="2">Liver</tissue>
    </source>
</reference>
<proteinExistence type="predicted"/>
<accession>A0ABR3L803</accession>
<gene>
    <name evidence="2" type="ORF">QQF64_022311</name>
</gene>